<gene>
    <name evidence="2" type="ORF">ESZ50_04920</name>
</gene>
<evidence type="ECO:0000256" key="1">
    <source>
        <dbReference type="SAM" id="Coils"/>
    </source>
</evidence>
<proteinExistence type="predicted"/>
<keyword evidence="1" id="KW-0175">Coiled coil</keyword>
<keyword evidence="3" id="KW-1185">Reference proteome</keyword>
<sequence length="315" mass="36380">MENVEMINVDYQAATINIPQKQKFEQYVNDLVLKYQDFAVDSNNLTAARSTRAEINKVLNEIDTQRKDVKRAYNEPLKTFENWVKQATSALSDVKNTIDEGIKVQEHAEQVQRVQVVRDLIHEAVTDTQIDERIFTESIEDWAKNINFNKDFKPKKVLVESIQFEVDKELERQAEREKDVSAIANFAFSNNIPDSAYIRMLDNGESFANILLVMQSDVQKERDRQAYIAKQAAESAQENETEEVAPKTPEKLLKTTGAVTSDISDVTSEYATYRAKIELDFESVEEKDRWKQVMADNGFAEYKLLSWDRITDKKE</sequence>
<evidence type="ECO:0000313" key="2">
    <source>
        <dbReference type="EMBL" id="TYC49935.1"/>
    </source>
</evidence>
<name>A0A6C2CA65_9LACO</name>
<reference evidence="2 3" key="1">
    <citation type="submission" date="2019-01" db="EMBL/GenBank/DDBJ databases">
        <title>Weissella sp. nov., a novel lactic acid bacterium isolated from animal feces.</title>
        <authorList>
            <person name="Wang L.-T."/>
        </authorList>
    </citation>
    <scope>NUCLEOTIDE SEQUENCE [LARGE SCALE GENOMIC DNA]</scope>
    <source>
        <strain evidence="2 3">8H-2</strain>
    </source>
</reference>
<accession>A0A6C2CA65</accession>
<organism evidence="2 3">
    <name type="scientific">Weissella muntiaci</name>
    <dbReference type="NCBI Taxonomy" id="2508881"/>
    <lineage>
        <taxon>Bacteria</taxon>
        <taxon>Bacillati</taxon>
        <taxon>Bacillota</taxon>
        <taxon>Bacilli</taxon>
        <taxon>Lactobacillales</taxon>
        <taxon>Lactobacillaceae</taxon>
        <taxon>Weissella</taxon>
    </lineage>
</organism>
<dbReference type="Proteomes" id="UP000371977">
    <property type="component" value="Unassembled WGS sequence"/>
</dbReference>
<comment type="caution">
    <text evidence="2">The sequence shown here is derived from an EMBL/GenBank/DDBJ whole genome shotgun (WGS) entry which is preliminary data.</text>
</comment>
<evidence type="ECO:0000313" key="3">
    <source>
        <dbReference type="Proteomes" id="UP000371977"/>
    </source>
</evidence>
<dbReference type="Pfam" id="PF07083">
    <property type="entry name" value="DUF1351"/>
    <property type="match status" value="1"/>
</dbReference>
<dbReference type="EMBL" id="SDGZ01000013">
    <property type="protein sequence ID" value="TYC49935.1"/>
    <property type="molecule type" value="Genomic_DNA"/>
</dbReference>
<dbReference type="OrthoDB" id="2212960at2"/>
<dbReference type="RefSeq" id="WP_148622494.1">
    <property type="nucleotide sequence ID" value="NZ_SDGZ01000013.1"/>
</dbReference>
<dbReference type="AlphaFoldDB" id="A0A6C2CA65"/>
<dbReference type="InterPro" id="IPR009785">
    <property type="entry name" value="Prophage_Lj928_Orf309"/>
</dbReference>
<protein>
    <submittedName>
        <fullName evidence="2">DUF1351 domain-containing protein</fullName>
    </submittedName>
</protein>
<feature type="coiled-coil region" evidence="1">
    <location>
        <begin position="48"/>
        <end position="75"/>
    </location>
</feature>